<dbReference type="AlphaFoldDB" id="A0A517QP58"/>
<organism evidence="2 3">
    <name type="scientific">Thalassoglobus polymorphus</name>
    <dbReference type="NCBI Taxonomy" id="2527994"/>
    <lineage>
        <taxon>Bacteria</taxon>
        <taxon>Pseudomonadati</taxon>
        <taxon>Planctomycetota</taxon>
        <taxon>Planctomycetia</taxon>
        <taxon>Planctomycetales</taxon>
        <taxon>Planctomycetaceae</taxon>
        <taxon>Thalassoglobus</taxon>
    </lineage>
</organism>
<proteinExistence type="predicted"/>
<dbReference type="InterPro" id="IPR021889">
    <property type="entry name" value="DUF3500"/>
</dbReference>
<feature type="signal peptide" evidence="1">
    <location>
        <begin position="1"/>
        <end position="24"/>
    </location>
</feature>
<name>A0A517QP58_9PLAN</name>
<evidence type="ECO:0000313" key="3">
    <source>
        <dbReference type="Proteomes" id="UP000315724"/>
    </source>
</evidence>
<evidence type="ECO:0008006" key="4">
    <source>
        <dbReference type="Google" id="ProtNLM"/>
    </source>
</evidence>
<reference evidence="2 3" key="1">
    <citation type="submission" date="2019-02" db="EMBL/GenBank/DDBJ databases">
        <title>Deep-cultivation of Planctomycetes and their phenomic and genomic characterization uncovers novel biology.</title>
        <authorList>
            <person name="Wiegand S."/>
            <person name="Jogler M."/>
            <person name="Boedeker C."/>
            <person name="Pinto D."/>
            <person name="Vollmers J."/>
            <person name="Rivas-Marin E."/>
            <person name="Kohn T."/>
            <person name="Peeters S.H."/>
            <person name="Heuer A."/>
            <person name="Rast P."/>
            <person name="Oberbeckmann S."/>
            <person name="Bunk B."/>
            <person name="Jeske O."/>
            <person name="Meyerdierks A."/>
            <person name="Storesund J.E."/>
            <person name="Kallscheuer N."/>
            <person name="Luecker S."/>
            <person name="Lage O.M."/>
            <person name="Pohl T."/>
            <person name="Merkel B.J."/>
            <person name="Hornburger P."/>
            <person name="Mueller R.-W."/>
            <person name="Bruemmer F."/>
            <person name="Labrenz M."/>
            <person name="Spormann A.M."/>
            <person name="Op den Camp H."/>
            <person name="Overmann J."/>
            <person name="Amann R."/>
            <person name="Jetten M.S.M."/>
            <person name="Mascher T."/>
            <person name="Medema M.H."/>
            <person name="Devos D.P."/>
            <person name="Kaster A.-K."/>
            <person name="Ovreas L."/>
            <person name="Rohde M."/>
            <person name="Galperin M.Y."/>
            <person name="Jogler C."/>
        </authorList>
    </citation>
    <scope>NUCLEOTIDE SEQUENCE [LARGE SCALE GENOMIC DNA]</scope>
    <source>
        <strain evidence="2 3">Mal48</strain>
    </source>
</reference>
<dbReference type="PANTHER" id="PTHR37489">
    <property type="entry name" value="DUF3500 DOMAIN-CONTAINING PROTEIN"/>
    <property type="match status" value="1"/>
</dbReference>
<accession>A0A517QP58</accession>
<dbReference type="RefSeq" id="WP_145199642.1">
    <property type="nucleotide sequence ID" value="NZ_CP036267.1"/>
</dbReference>
<dbReference type="Pfam" id="PF12006">
    <property type="entry name" value="DUF3500"/>
    <property type="match status" value="1"/>
</dbReference>
<dbReference type="Proteomes" id="UP000315724">
    <property type="component" value="Chromosome"/>
</dbReference>
<keyword evidence="1" id="KW-0732">Signal</keyword>
<dbReference type="OrthoDB" id="581140at2"/>
<keyword evidence="3" id="KW-1185">Reference proteome</keyword>
<dbReference type="PANTHER" id="PTHR37489:SF1">
    <property type="entry name" value="DUF3500 DOMAIN-CONTAINING PROTEIN"/>
    <property type="match status" value="1"/>
</dbReference>
<dbReference type="EMBL" id="CP036267">
    <property type="protein sequence ID" value="QDT33403.1"/>
    <property type="molecule type" value="Genomic_DNA"/>
</dbReference>
<dbReference type="KEGG" id="tpol:Mal48_26560"/>
<gene>
    <name evidence="2" type="ORF">Mal48_26560</name>
</gene>
<sequence precursor="true">MRRSIITILGSLFLLSSVGLTYFAASGPGETMTDAANALIDTLDADQKKIALMEYSTPERLGWHFIPKAERKGLQIKHMNKMQQEKAHQVLKAALSEMGYSKTTQIMGLEKLLFEIEGDKRRWARDHERYYVTIFGTPSKDSKWGLSFEGHHLSLNFVVENNKMISTTPQFFATNPAVVKTENQVGVKIGTRVLAKEETLAFDLVNSFSEEQKEVGIIAKEALTEIREAGSPQPPTTAPEGIPYSKLTTDQRGILLTLIEEYANAMPSQVAKQRIDALQYHGLNKIHFAWAGSTKPGIGHYYRVQGPSFLIEFVNTQPDAAGNPANHIHSVWRDMQGDFAIPIE</sequence>
<evidence type="ECO:0000256" key="1">
    <source>
        <dbReference type="SAM" id="SignalP"/>
    </source>
</evidence>
<feature type="chain" id="PRO_5021711776" description="DUF3500 domain-containing protein" evidence="1">
    <location>
        <begin position="25"/>
        <end position="344"/>
    </location>
</feature>
<protein>
    <recommendedName>
        <fullName evidence="4">DUF3500 domain-containing protein</fullName>
    </recommendedName>
</protein>
<evidence type="ECO:0000313" key="2">
    <source>
        <dbReference type="EMBL" id="QDT33403.1"/>
    </source>
</evidence>